<evidence type="ECO:0000259" key="10">
    <source>
        <dbReference type="Pfam" id="PF02518"/>
    </source>
</evidence>
<feature type="domain" description="Histidine kinase/HSP90-like ATPase" evidence="10">
    <location>
        <begin position="359"/>
        <end position="433"/>
    </location>
</feature>
<evidence type="ECO:0000256" key="5">
    <source>
        <dbReference type="ARBA" id="ARBA00022741"/>
    </source>
</evidence>
<dbReference type="Pfam" id="PF02518">
    <property type="entry name" value="HATPase_c"/>
    <property type="match status" value="1"/>
</dbReference>
<keyword evidence="4" id="KW-0808">Transferase</keyword>
<dbReference type="GO" id="GO:0004673">
    <property type="term" value="F:protein histidine kinase activity"/>
    <property type="evidence" value="ECO:0007669"/>
    <property type="project" value="UniProtKB-EC"/>
</dbReference>
<evidence type="ECO:0000256" key="3">
    <source>
        <dbReference type="ARBA" id="ARBA00022553"/>
    </source>
</evidence>
<feature type="domain" description="Signal transduction histidine kinase subgroup 2 dimerisation and phosphoacceptor" evidence="11">
    <location>
        <begin position="255"/>
        <end position="330"/>
    </location>
</feature>
<keyword evidence="8" id="KW-0175">Coiled coil</keyword>
<dbReference type="InterPro" id="IPR011495">
    <property type="entry name" value="Sig_transdc_His_kin_sub2_dim/P"/>
</dbReference>
<keyword evidence="3" id="KW-0597">Phosphoprotein</keyword>
<organism evidence="12 13">
    <name type="scientific">Alkalispirochaeta sphaeroplastigenens</name>
    <dbReference type="NCBI Taxonomy" id="1187066"/>
    <lineage>
        <taxon>Bacteria</taxon>
        <taxon>Pseudomonadati</taxon>
        <taxon>Spirochaetota</taxon>
        <taxon>Spirochaetia</taxon>
        <taxon>Spirochaetales</taxon>
        <taxon>Spirochaetaceae</taxon>
        <taxon>Alkalispirochaeta</taxon>
    </lineage>
</organism>
<gene>
    <name evidence="12" type="ORF">AU468_09105</name>
</gene>
<dbReference type="InterPro" id="IPR036890">
    <property type="entry name" value="HATPase_C_sf"/>
</dbReference>
<evidence type="ECO:0000256" key="4">
    <source>
        <dbReference type="ARBA" id="ARBA00022679"/>
    </source>
</evidence>
<keyword evidence="5" id="KW-0547">Nucleotide-binding</keyword>
<dbReference type="RefSeq" id="WP_103680442.1">
    <property type="nucleotide sequence ID" value="NZ_LPWH01000070.1"/>
</dbReference>
<sequence length="459" mass="51526">MMKKKPLSLAVQYLIVVVVASVFFSAVVMAWQVRTLYQRGLVERETLLETLEESYLPLISSRLFFFDDAELELLLQGLVLLPYLEYVAVLEIQGEESLPVLERGREPPSGGRRDAFPLVHRFDQEDRLIGELQVITSLEGLREMLLRQTSAIAVASAVQIFGFALVVFFAARGLVFQPLRKISGFLHTLDPAKPAGRKLELPRAPWERRFPDELDEIVRALNALISRTDEAILSLEQTRDTLEATLEEKQSLLQELYHRTRNTLQSLRAILNLRAARVRDNREFQEAVRDVDNQILAMALAQQALYESQHLSRIGIAPYFRKLLAEVLKSHGLSGFQDRIVLEIAPVSLLIDTALPCGTMLVELVSNALKHAFPGTEPGTILIRLEELGDSLLRLTVADTGVGVGPDFDWRRTGTTGFETLRAIGEQQLQGRVSFAGTGGVRWDIVFSTRGYTERVNHG</sequence>
<reference evidence="13" key="1">
    <citation type="submission" date="2015-12" db="EMBL/GenBank/DDBJ databases">
        <authorList>
            <person name="Lodha T.D."/>
            <person name="Chintalapati S."/>
            <person name="Chintalapati V.R."/>
            <person name="Sravanthi T."/>
        </authorList>
    </citation>
    <scope>NUCLEOTIDE SEQUENCE [LARGE SCALE GENOMIC DNA]</scope>
    <source>
        <strain evidence="13">JC133</strain>
    </source>
</reference>
<dbReference type="Proteomes" id="UP000237350">
    <property type="component" value="Unassembled WGS sequence"/>
</dbReference>
<dbReference type="PANTHER" id="PTHR41523">
    <property type="entry name" value="TWO-COMPONENT SYSTEM SENSOR PROTEIN"/>
    <property type="match status" value="1"/>
</dbReference>
<feature type="coiled-coil region" evidence="8">
    <location>
        <begin position="232"/>
        <end position="259"/>
    </location>
</feature>
<evidence type="ECO:0000313" key="13">
    <source>
        <dbReference type="Proteomes" id="UP000237350"/>
    </source>
</evidence>
<evidence type="ECO:0000256" key="1">
    <source>
        <dbReference type="ARBA" id="ARBA00000085"/>
    </source>
</evidence>
<keyword evidence="6" id="KW-0418">Kinase</keyword>
<keyword evidence="9" id="KW-0472">Membrane</keyword>
<evidence type="ECO:0000256" key="6">
    <source>
        <dbReference type="ARBA" id="ARBA00022777"/>
    </source>
</evidence>
<proteinExistence type="predicted"/>
<comment type="catalytic activity">
    <reaction evidence="1">
        <text>ATP + protein L-histidine = ADP + protein N-phospho-L-histidine.</text>
        <dbReference type="EC" id="2.7.13.3"/>
    </reaction>
</comment>
<evidence type="ECO:0000256" key="8">
    <source>
        <dbReference type="SAM" id="Coils"/>
    </source>
</evidence>
<protein>
    <recommendedName>
        <fullName evidence="2">histidine kinase</fullName>
        <ecNumber evidence="2">2.7.13.3</ecNumber>
    </recommendedName>
</protein>
<evidence type="ECO:0000256" key="7">
    <source>
        <dbReference type="ARBA" id="ARBA00022840"/>
    </source>
</evidence>
<dbReference type="EMBL" id="LPWH01000070">
    <property type="protein sequence ID" value="POR01013.1"/>
    <property type="molecule type" value="Genomic_DNA"/>
</dbReference>
<keyword evidence="9" id="KW-0812">Transmembrane</keyword>
<dbReference type="SUPFAM" id="SSF55874">
    <property type="entry name" value="ATPase domain of HSP90 chaperone/DNA topoisomerase II/histidine kinase"/>
    <property type="match status" value="1"/>
</dbReference>
<keyword evidence="13" id="KW-1185">Reference proteome</keyword>
<dbReference type="InterPro" id="IPR003594">
    <property type="entry name" value="HATPase_dom"/>
</dbReference>
<evidence type="ECO:0000259" key="11">
    <source>
        <dbReference type="Pfam" id="PF07568"/>
    </source>
</evidence>
<comment type="caution">
    <text evidence="12">The sequence shown here is derived from an EMBL/GenBank/DDBJ whole genome shotgun (WGS) entry which is preliminary data.</text>
</comment>
<dbReference type="PANTHER" id="PTHR41523:SF8">
    <property type="entry name" value="ETHYLENE RESPONSE SENSOR PROTEIN"/>
    <property type="match status" value="1"/>
</dbReference>
<dbReference type="GO" id="GO:0005524">
    <property type="term" value="F:ATP binding"/>
    <property type="evidence" value="ECO:0007669"/>
    <property type="project" value="UniProtKB-KW"/>
</dbReference>
<feature type="transmembrane region" description="Helical" evidence="9">
    <location>
        <begin position="151"/>
        <end position="171"/>
    </location>
</feature>
<keyword evidence="7" id="KW-0067">ATP-binding</keyword>
<dbReference type="EC" id="2.7.13.3" evidence="2"/>
<evidence type="ECO:0000313" key="12">
    <source>
        <dbReference type="EMBL" id="POR01013.1"/>
    </source>
</evidence>
<dbReference type="OrthoDB" id="9767435at2"/>
<evidence type="ECO:0000256" key="2">
    <source>
        <dbReference type="ARBA" id="ARBA00012438"/>
    </source>
</evidence>
<keyword evidence="9" id="KW-1133">Transmembrane helix</keyword>
<dbReference type="Gene3D" id="3.30.565.10">
    <property type="entry name" value="Histidine kinase-like ATPase, C-terminal domain"/>
    <property type="match status" value="1"/>
</dbReference>
<dbReference type="Pfam" id="PF07568">
    <property type="entry name" value="HisKA_2"/>
    <property type="match status" value="1"/>
</dbReference>
<evidence type="ECO:0000256" key="9">
    <source>
        <dbReference type="SAM" id="Phobius"/>
    </source>
</evidence>
<name>A0A2S4JNF7_9SPIO</name>
<accession>A0A2S4JNF7</accession>
<dbReference type="AlphaFoldDB" id="A0A2S4JNF7"/>